<evidence type="ECO:0000256" key="2">
    <source>
        <dbReference type="ARBA" id="ARBA00022723"/>
    </source>
</evidence>
<dbReference type="AlphaFoldDB" id="A0A662YQ26"/>
<dbReference type="FunFam" id="3.40.30.10:FF:000073">
    <property type="entry name" value="Sulfhydryl oxidase"/>
    <property type="match status" value="1"/>
</dbReference>
<dbReference type="GO" id="GO:0000139">
    <property type="term" value="C:Golgi membrane"/>
    <property type="evidence" value="ECO:0007669"/>
    <property type="project" value="TreeGrafter"/>
</dbReference>
<dbReference type="GO" id="GO:0046872">
    <property type="term" value="F:metal ion binding"/>
    <property type="evidence" value="ECO:0007669"/>
    <property type="project" value="UniProtKB-KW"/>
</dbReference>
<gene>
    <name evidence="5" type="ORF">EOD39_12784</name>
</gene>
<dbReference type="InterPro" id="IPR036249">
    <property type="entry name" value="Thioredoxin-like_sf"/>
</dbReference>
<dbReference type="GO" id="GO:0006457">
    <property type="term" value="P:protein folding"/>
    <property type="evidence" value="ECO:0007669"/>
    <property type="project" value="TreeGrafter"/>
</dbReference>
<dbReference type="PANTHER" id="PTHR22897:SF6">
    <property type="entry name" value="SULFHYDRYL OXIDASE 1"/>
    <property type="match status" value="1"/>
</dbReference>
<evidence type="ECO:0000256" key="1">
    <source>
        <dbReference type="ARBA" id="ARBA00001968"/>
    </source>
</evidence>
<dbReference type="PROSITE" id="PS51352">
    <property type="entry name" value="THIOREDOXIN_2"/>
    <property type="match status" value="1"/>
</dbReference>
<dbReference type="GO" id="GO:0016971">
    <property type="term" value="F:flavin-dependent sulfhydryl oxidase activity"/>
    <property type="evidence" value="ECO:0007669"/>
    <property type="project" value="InterPro"/>
</dbReference>
<keyword evidence="6" id="KW-1185">Reference proteome</keyword>
<dbReference type="GO" id="GO:0005615">
    <property type="term" value="C:extracellular space"/>
    <property type="evidence" value="ECO:0007669"/>
    <property type="project" value="TreeGrafter"/>
</dbReference>
<keyword evidence="3" id="KW-0472">Membrane</keyword>
<keyword evidence="3" id="KW-0812">Transmembrane</keyword>
<dbReference type="InterPro" id="IPR039798">
    <property type="entry name" value="Sulfhydryl_oxidase"/>
</dbReference>
<dbReference type="EMBL" id="SCEB01000596">
    <property type="protein sequence ID" value="RXM98687.1"/>
    <property type="molecule type" value="Genomic_DNA"/>
</dbReference>
<dbReference type="SUPFAM" id="SSF52833">
    <property type="entry name" value="Thioredoxin-like"/>
    <property type="match status" value="1"/>
</dbReference>
<dbReference type="GO" id="GO:0003756">
    <property type="term" value="F:protein disulfide isomerase activity"/>
    <property type="evidence" value="ECO:0007669"/>
    <property type="project" value="TreeGrafter"/>
</dbReference>
<protein>
    <submittedName>
        <fullName evidence="5">Sulfhydryl oxidase 1</fullName>
    </submittedName>
</protein>
<name>A0A662YQ26_ACIRT</name>
<accession>A0A662YQ26</accession>
<feature type="domain" description="Thioredoxin" evidence="4">
    <location>
        <begin position="36"/>
        <end position="174"/>
    </location>
</feature>
<dbReference type="InterPro" id="IPR013766">
    <property type="entry name" value="Thioredoxin_domain"/>
</dbReference>
<reference evidence="5 6" key="1">
    <citation type="submission" date="2019-01" db="EMBL/GenBank/DDBJ databases">
        <title>Draft Genome and Complete Hox-Cluster Characterization of the Sterlet Sturgeon (Acipenser ruthenus).</title>
        <authorList>
            <person name="Wei Q."/>
        </authorList>
    </citation>
    <scope>NUCLEOTIDE SEQUENCE [LARGE SCALE GENOMIC DNA]</scope>
    <source>
        <strain evidence="5">WHYD16114868_AA</strain>
        <tissue evidence="5">Blood</tissue>
    </source>
</reference>
<dbReference type="InterPro" id="IPR017937">
    <property type="entry name" value="Thioredoxin_CS"/>
</dbReference>
<dbReference type="Proteomes" id="UP000289886">
    <property type="component" value="Unassembled WGS sequence"/>
</dbReference>
<dbReference type="Pfam" id="PF13359">
    <property type="entry name" value="DDE_Tnp_4"/>
    <property type="match status" value="1"/>
</dbReference>
<sequence length="280" mass="31338">MAQYNCSATSLGLSNKKSYALLTAPGLCFLTISSFLLLSFPVAEASLYSQTDQVVVLSSDGIDSQLFNSSNAWLVEFYASWCGHCQRFAPVWKALASDITEWKPAISLAAIDCADKKNRISCAHFEVNRYPTLKGTQTVEDSEVPFYIVGVSAYPLLCWHMKPYPANNITPEKEAFNYTMGRVRVVVEQSFGRLKGRWRILLKRTEQNPQNTTNIAGACCILHNICEARNVAYDKQWTADVERSELALPQPPTSICRQGDRESSKMPSILYSDHHIINPP</sequence>
<keyword evidence="3" id="KW-1133">Transmembrane helix</keyword>
<dbReference type="PANTHER" id="PTHR22897">
    <property type="entry name" value="QUIESCIN Q6-RELATED SULFHYDRYL OXIDASE"/>
    <property type="match status" value="1"/>
</dbReference>
<evidence type="ECO:0000256" key="3">
    <source>
        <dbReference type="SAM" id="Phobius"/>
    </source>
</evidence>
<comment type="caution">
    <text evidence="5">The sequence shown here is derived from an EMBL/GenBank/DDBJ whole genome shotgun (WGS) entry which is preliminary data.</text>
</comment>
<dbReference type="Gene3D" id="3.40.30.10">
    <property type="entry name" value="Glutaredoxin"/>
    <property type="match status" value="1"/>
</dbReference>
<organism evidence="5 6">
    <name type="scientific">Acipenser ruthenus</name>
    <name type="common">Sterlet sturgeon</name>
    <dbReference type="NCBI Taxonomy" id="7906"/>
    <lineage>
        <taxon>Eukaryota</taxon>
        <taxon>Metazoa</taxon>
        <taxon>Chordata</taxon>
        <taxon>Craniata</taxon>
        <taxon>Vertebrata</taxon>
        <taxon>Euteleostomi</taxon>
        <taxon>Actinopterygii</taxon>
        <taxon>Chondrostei</taxon>
        <taxon>Acipenseriformes</taxon>
        <taxon>Acipenseridae</taxon>
        <taxon>Acipenser</taxon>
    </lineage>
</organism>
<dbReference type="Pfam" id="PF00085">
    <property type="entry name" value="Thioredoxin"/>
    <property type="match status" value="1"/>
</dbReference>
<evidence type="ECO:0000259" key="4">
    <source>
        <dbReference type="PROSITE" id="PS51352"/>
    </source>
</evidence>
<keyword evidence="2" id="KW-0479">Metal-binding</keyword>
<dbReference type="PROSITE" id="PS00194">
    <property type="entry name" value="THIOREDOXIN_1"/>
    <property type="match status" value="1"/>
</dbReference>
<dbReference type="InterPro" id="IPR027806">
    <property type="entry name" value="HARBI1_dom"/>
</dbReference>
<evidence type="ECO:0000313" key="6">
    <source>
        <dbReference type="Proteomes" id="UP000289886"/>
    </source>
</evidence>
<comment type="cofactor">
    <cofactor evidence="1">
        <name>a divalent metal cation</name>
        <dbReference type="ChEBI" id="CHEBI:60240"/>
    </cofactor>
</comment>
<evidence type="ECO:0000313" key="5">
    <source>
        <dbReference type="EMBL" id="RXM98687.1"/>
    </source>
</evidence>
<proteinExistence type="predicted"/>
<feature type="transmembrane region" description="Helical" evidence="3">
    <location>
        <begin position="19"/>
        <end position="40"/>
    </location>
</feature>